<dbReference type="PANTHER" id="PTHR30097:SF4">
    <property type="entry name" value="SLR6042 PROTEIN"/>
    <property type="match status" value="1"/>
</dbReference>
<evidence type="ECO:0000313" key="7">
    <source>
        <dbReference type="Proteomes" id="UP000003688"/>
    </source>
</evidence>
<keyword evidence="2" id="KW-0813">Transport</keyword>
<dbReference type="InterPro" id="IPR058792">
    <property type="entry name" value="Beta-barrel_RND_2"/>
</dbReference>
<dbReference type="Gene3D" id="1.10.287.470">
    <property type="entry name" value="Helix hairpin bin"/>
    <property type="match status" value="1"/>
</dbReference>
<dbReference type="FunFam" id="2.40.30.170:FF:000010">
    <property type="entry name" value="Efflux RND transporter periplasmic adaptor subunit"/>
    <property type="match status" value="1"/>
</dbReference>
<dbReference type="NCBIfam" id="TIGR01730">
    <property type="entry name" value="RND_mfp"/>
    <property type="match status" value="1"/>
</dbReference>
<dbReference type="Gene3D" id="2.40.30.170">
    <property type="match status" value="1"/>
</dbReference>
<dbReference type="InterPro" id="IPR006143">
    <property type="entry name" value="RND_pump_MFP"/>
</dbReference>
<evidence type="ECO:0000259" key="4">
    <source>
        <dbReference type="Pfam" id="PF25954"/>
    </source>
</evidence>
<dbReference type="GO" id="GO:0060003">
    <property type="term" value="P:copper ion export"/>
    <property type="evidence" value="ECO:0007669"/>
    <property type="project" value="TreeGrafter"/>
</dbReference>
<evidence type="ECO:0000313" key="6">
    <source>
        <dbReference type="EMBL" id="EEF62624.1"/>
    </source>
</evidence>
<dbReference type="Proteomes" id="UP000003688">
    <property type="component" value="Unassembled WGS sequence"/>
</dbReference>
<evidence type="ECO:0000256" key="1">
    <source>
        <dbReference type="ARBA" id="ARBA00009477"/>
    </source>
</evidence>
<dbReference type="InterPro" id="IPR058647">
    <property type="entry name" value="BSH_CzcB-like"/>
</dbReference>
<dbReference type="GO" id="GO:0030313">
    <property type="term" value="C:cell envelope"/>
    <property type="evidence" value="ECO:0007669"/>
    <property type="project" value="TreeGrafter"/>
</dbReference>
<organism evidence="6 7">
    <name type="scientific">Pedosphaera parvula (strain Ellin514)</name>
    <dbReference type="NCBI Taxonomy" id="320771"/>
    <lineage>
        <taxon>Bacteria</taxon>
        <taxon>Pseudomonadati</taxon>
        <taxon>Verrucomicrobiota</taxon>
        <taxon>Pedosphaerae</taxon>
        <taxon>Pedosphaerales</taxon>
        <taxon>Pedosphaeraceae</taxon>
        <taxon>Pedosphaera</taxon>
    </lineage>
</organism>
<reference evidence="6 7" key="1">
    <citation type="journal article" date="2011" name="J. Bacteriol.">
        <title>Genome sequence of 'Pedosphaera parvula' Ellin514, an aerobic Verrucomicrobial isolate from pasture soil.</title>
        <authorList>
            <person name="Kant R."/>
            <person name="van Passel M.W."/>
            <person name="Sangwan P."/>
            <person name="Palva A."/>
            <person name="Lucas S."/>
            <person name="Copeland A."/>
            <person name="Lapidus A."/>
            <person name="Glavina Del Rio T."/>
            <person name="Dalin E."/>
            <person name="Tice H."/>
            <person name="Bruce D."/>
            <person name="Goodwin L."/>
            <person name="Pitluck S."/>
            <person name="Chertkov O."/>
            <person name="Larimer F.W."/>
            <person name="Land M.L."/>
            <person name="Hauser L."/>
            <person name="Brettin T.S."/>
            <person name="Detter J.C."/>
            <person name="Han S."/>
            <person name="de Vos W.M."/>
            <person name="Janssen P.H."/>
            <person name="Smidt H."/>
        </authorList>
    </citation>
    <scope>NUCLEOTIDE SEQUENCE [LARGE SCALE GENOMIC DNA]</scope>
    <source>
        <strain evidence="6 7">Ellin514</strain>
    </source>
</reference>
<dbReference type="PANTHER" id="PTHR30097">
    <property type="entry name" value="CATION EFFLUX SYSTEM PROTEIN CUSB"/>
    <property type="match status" value="1"/>
</dbReference>
<dbReference type="EMBL" id="ABOX02000004">
    <property type="protein sequence ID" value="EEF62624.1"/>
    <property type="molecule type" value="Genomic_DNA"/>
</dbReference>
<dbReference type="GO" id="GO:0016020">
    <property type="term" value="C:membrane"/>
    <property type="evidence" value="ECO:0007669"/>
    <property type="project" value="InterPro"/>
</dbReference>
<dbReference type="STRING" id="320771.Cflav_PD5259"/>
<feature type="region of interest" description="Disordered" evidence="3">
    <location>
        <begin position="160"/>
        <end position="182"/>
    </location>
</feature>
<gene>
    <name evidence="6" type="ORF">Cflav_PD5259</name>
</gene>
<keyword evidence="7" id="KW-1185">Reference proteome</keyword>
<dbReference type="SUPFAM" id="SSF111369">
    <property type="entry name" value="HlyD-like secretion proteins"/>
    <property type="match status" value="1"/>
</dbReference>
<dbReference type="Gene3D" id="2.40.420.20">
    <property type="match status" value="1"/>
</dbReference>
<evidence type="ECO:0000256" key="3">
    <source>
        <dbReference type="SAM" id="MobiDB-lite"/>
    </source>
</evidence>
<comment type="caution">
    <text evidence="6">The sequence shown here is derived from an EMBL/GenBank/DDBJ whole genome shotgun (WGS) entry which is preliminary data.</text>
</comment>
<feature type="domain" description="CusB-like beta-barrel" evidence="4">
    <location>
        <begin position="250"/>
        <end position="324"/>
    </location>
</feature>
<evidence type="ECO:0000259" key="5">
    <source>
        <dbReference type="Pfam" id="PF25973"/>
    </source>
</evidence>
<evidence type="ECO:0000256" key="2">
    <source>
        <dbReference type="ARBA" id="ARBA00022448"/>
    </source>
</evidence>
<dbReference type="Pfam" id="PF25973">
    <property type="entry name" value="BSH_CzcB"/>
    <property type="match status" value="1"/>
</dbReference>
<protein>
    <submittedName>
        <fullName evidence="6">Efflux transporter, RND family, MFP subunit</fullName>
    </submittedName>
</protein>
<dbReference type="GO" id="GO:0015679">
    <property type="term" value="P:plasma membrane copper ion transport"/>
    <property type="evidence" value="ECO:0007669"/>
    <property type="project" value="TreeGrafter"/>
</dbReference>
<dbReference type="RefSeq" id="WP_007413504.1">
    <property type="nucleotide sequence ID" value="NZ_ABOX02000004.1"/>
</dbReference>
<name>B9XCF6_PEDPL</name>
<dbReference type="Gene3D" id="2.40.50.100">
    <property type="match status" value="1"/>
</dbReference>
<sequence precursor="true">MNSRKSEIHVQPSDRISAATTVLKALSLVAIIGLFGCHKEEEKKAAAPPAPRVDGGKIIIPSGAPQNNYISVQEANARKATISHLSGRLVWNDETTVRIFSPVAGRVESVVAHLGQTVSSGDTLAKMASPDFGQAQADLRKASGDLQLAERALSRVRDLNNHGAAPTKDVESAEADHTRALSEKDRCQARMTLYGGTDKAIDQMYPLVSPLPGVVVEKNINPGQEVRPDQMLANAPQLFAPLFVVSDPGKLWVVLDVTELDVACLKPGAPLRITSRAFPDKTFDGRIIGIGNSLDPTTRTVKVQAEVENPDKLLRAEMYVTVDAVSAVEVAENQDSGADISSKAVFLKDNQHYVFVEAAPGQYERKVVQVGSESDGKVLIIQGIHVGEKVVTEGCLLLQSLIESSDTKS</sequence>
<accession>B9XCF6</accession>
<feature type="domain" description="CzcB-like barrel-sandwich hybrid" evidence="5">
    <location>
        <begin position="96"/>
        <end position="231"/>
    </location>
</feature>
<dbReference type="OrthoDB" id="185188at2"/>
<dbReference type="AlphaFoldDB" id="B9XCF6"/>
<dbReference type="GO" id="GO:0022857">
    <property type="term" value="F:transmembrane transporter activity"/>
    <property type="evidence" value="ECO:0007669"/>
    <property type="project" value="InterPro"/>
</dbReference>
<comment type="similarity">
    <text evidence="1">Belongs to the membrane fusion protein (MFP) (TC 8.A.1) family.</text>
</comment>
<proteinExistence type="inferred from homology"/>
<dbReference type="InterPro" id="IPR051909">
    <property type="entry name" value="MFP_Cation_Efflux"/>
</dbReference>
<feature type="compositionally biased region" description="Basic and acidic residues" evidence="3">
    <location>
        <begin position="168"/>
        <end position="182"/>
    </location>
</feature>
<dbReference type="Pfam" id="PF25954">
    <property type="entry name" value="Beta-barrel_RND_2"/>
    <property type="match status" value="1"/>
</dbReference>